<dbReference type="InterPro" id="IPR036291">
    <property type="entry name" value="NAD(P)-bd_dom_sf"/>
</dbReference>
<evidence type="ECO:0000256" key="2">
    <source>
        <dbReference type="ARBA" id="ARBA00023002"/>
    </source>
</evidence>
<dbReference type="SUPFAM" id="SSF51735">
    <property type="entry name" value="NAD(P)-binding Rossmann-fold domains"/>
    <property type="match status" value="1"/>
</dbReference>
<dbReference type="PANTHER" id="PTHR43391">
    <property type="entry name" value="RETINOL DEHYDROGENASE-RELATED"/>
    <property type="match status" value="1"/>
</dbReference>
<sequence length="291" mass="31069">MRDLAGKTAVVTGGASGVGLALVRSLAREGLKLVIADIDQAALDAAVADLKAGGTEAIGVKTDVTKEDSVDALADAAYAAFGQVHFLFNNAGVGLGEAQRKLWDMPMKDWNWGFAVNVIGVVHGIRAFVPRMIEGGEEGLICNTSSFNGGLFSLPNTPIYAATKAAVTSISETLHWQLQIAKTKLRAAVLFPGPHVVNTRIMDSNRNRPSEFSDGNDTGAAAYKTMRDLVSATGLKLQLTEPEEVADFVLDSVKADRFWMFPEAEAQNTMLRTRTENIIARGELPLPALGI</sequence>
<dbReference type="Pfam" id="PF00106">
    <property type="entry name" value="adh_short"/>
    <property type="match status" value="1"/>
</dbReference>
<reference evidence="5" key="1">
    <citation type="submission" date="2018-05" db="EMBL/GenBank/DDBJ databases">
        <title>Zavarzinia sp. HR-AS.</title>
        <authorList>
            <person name="Lee Y."/>
            <person name="Jeon C.O."/>
        </authorList>
    </citation>
    <scope>NUCLEOTIDE SEQUENCE [LARGE SCALE GENOMIC DNA]</scope>
    <source>
        <strain evidence="5">DSM 1231</strain>
    </source>
</reference>
<dbReference type="PRINTS" id="PR00080">
    <property type="entry name" value="SDRFAMILY"/>
</dbReference>
<proteinExistence type="inferred from homology"/>
<evidence type="ECO:0008006" key="6">
    <source>
        <dbReference type="Google" id="ProtNLM"/>
    </source>
</evidence>
<dbReference type="Proteomes" id="UP000246077">
    <property type="component" value="Unassembled WGS sequence"/>
</dbReference>
<dbReference type="PANTHER" id="PTHR43391:SF26">
    <property type="entry name" value="BLL7251 PROTEIN"/>
    <property type="match status" value="1"/>
</dbReference>
<dbReference type="NCBIfam" id="NF004843">
    <property type="entry name" value="PRK06194.1"/>
    <property type="match status" value="1"/>
</dbReference>
<organism evidence="4 5">
    <name type="scientific">Zavarzinia compransoris</name>
    <dbReference type="NCBI Taxonomy" id="1264899"/>
    <lineage>
        <taxon>Bacteria</taxon>
        <taxon>Pseudomonadati</taxon>
        <taxon>Pseudomonadota</taxon>
        <taxon>Alphaproteobacteria</taxon>
        <taxon>Rhodospirillales</taxon>
        <taxon>Zavarziniaceae</taxon>
        <taxon>Zavarzinia</taxon>
    </lineage>
</organism>
<dbReference type="PRINTS" id="PR00081">
    <property type="entry name" value="GDHRDH"/>
</dbReference>
<protein>
    <recommendedName>
        <fullName evidence="6">Short-chain dehydrogenase</fullName>
    </recommendedName>
</protein>
<dbReference type="InterPro" id="IPR002347">
    <property type="entry name" value="SDR_fam"/>
</dbReference>
<evidence type="ECO:0000256" key="1">
    <source>
        <dbReference type="ARBA" id="ARBA00006484"/>
    </source>
</evidence>
<keyword evidence="2" id="KW-0560">Oxidoreductase</keyword>
<dbReference type="GO" id="GO:0016491">
    <property type="term" value="F:oxidoreductase activity"/>
    <property type="evidence" value="ECO:0007669"/>
    <property type="project" value="UniProtKB-KW"/>
</dbReference>
<dbReference type="CDD" id="cd05233">
    <property type="entry name" value="SDR_c"/>
    <property type="match status" value="1"/>
</dbReference>
<accession>A0A317DTM5</accession>
<dbReference type="FunFam" id="3.40.50.720:FF:000084">
    <property type="entry name" value="Short-chain dehydrogenase reductase"/>
    <property type="match status" value="1"/>
</dbReference>
<comment type="caution">
    <text evidence="4">The sequence shown here is derived from an EMBL/GenBank/DDBJ whole genome shotgun (WGS) entry which is preliminary data.</text>
</comment>
<gene>
    <name evidence="4" type="ORF">DKG75_21425</name>
</gene>
<comment type="similarity">
    <text evidence="1 3">Belongs to the short-chain dehydrogenases/reductases (SDR) family.</text>
</comment>
<dbReference type="OrthoDB" id="4690547at2"/>
<evidence type="ECO:0000313" key="5">
    <source>
        <dbReference type="Proteomes" id="UP000246077"/>
    </source>
</evidence>
<name>A0A317DTM5_9PROT</name>
<dbReference type="Gene3D" id="3.40.50.720">
    <property type="entry name" value="NAD(P)-binding Rossmann-like Domain"/>
    <property type="match status" value="1"/>
</dbReference>
<dbReference type="AlphaFoldDB" id="A0A317DTM5"/>
<evidence type="ECO:0000313" key="4">
    <source>
        <dbReference type="EMBL" id="PWR17712.1"/>
    </source>
</evidence>
<keyword evidence="5" id="KW-1185">Reference proteome</keyword>
<evidence type="ECO:0000256" key="3">
    <source>
        <dbReference type="RuleBase" id="RU000363"/>
    </source>
</evidence>
<dbReference type="RefSeq" id="WP_109923240.1">
    <property type="nucleotide sequence ID" value="NZ_QGLF01000008.1"/>
</dbReference>
<dbReference type="EMBL" id="QGLF01000008">
    <property type="protein sequence ID" value="PWR17712.1"/>
    <property type="molecule type" value="Genomic_DNA"/>
</dbReference>